<gene>
    <name evidence="2" type="ORF">LLY24_11140</name>
</gene>
<feature type="region of interest" description="Disordered" evidence="1">
    <location>
        <begin position="1"/>
        <end position="35"/>
    </location>
</feature>
<evidence type="ECO:0000313" key="2">
    <source>
        <dbReference type="EMBL" id="MCS2609866.1"/>
    </source>
</evidence>
<accession>A0ABT2EE59</accession>
<protein>
    <submittedName>
        <fullName evidence="2">Uncharacterized protein</fullName>
    </submittedName>
</protein>
<proteinExistence type="predicted"/>
<reference evidence="2" key="1">
    <citation type="submission" date="2021-11" db="EMBL/GenBank/DDBJ databases">
        <title>Halomonas sp., isolated from a coastal aquaculture zone in Dongshan Bay.</title>
        <authorList>
            <person name="Lin W."/>
        </authorList>
    </citation>
    <scope>NUCLEOTIDE SEQUENCE</scope>
    <source>
        <strain evidence="2">Yzlin-01</strain>
    </source>
</reference>
<organism evidence="2 3">
    <name type="scientific">Halomonas dongshanensis</name>
    <dbReference type="NCBI Taxonomy" id="2890835"/>
    <lineage>
        <taxon>Bacteria</taxon>
        <taxon>Pseudomonadati</taxon>
        <taxon>Pseudomonadota</taxon>
        <taxon>Gammaproteobacteria</taxon>
        <taxon>Oceanospirillales</taxon>
        <taxon>Halomonadaceae</taxon>
        <taxon>Halomonas</taxon>
    </lineage>
</organism>
<dbReference type="RefSeq" id="WP_259036360.1">
    <property type="nucleotide sequence ID" value="NZ_JAJISC010000004.1"/>
</dbReference>
<name>A0ABT2EE59_9GAMM</name>
<sequence>MGLVLPEGAGSGRALGANRCTKRPSASRSTSAAGMNAWRSTHDADAALGTCGRILCRDVGGPDMPAIPCAHTAV</sequence>
<comment type="caution">
    <text evidence="2">The sequence shown here is derived from an EMBL/GenBank/DDBJ whole genome shotgun (WGS) entry which is preliminary data.</text>
</comment>
<keyword evidence="3" id="KW-1185">Reference proteome</keyword>
<evidence type="ECO:0000313" key="3">
    <source>
        <dbReference type="Proteomes" id="UP001165542"/>
    </source>
</evidence>
<evidence type="ECO:0000256" key="1">
    <source>
        <dbReference type="SAM" id="MobiDB-lite"/>
    </source>
</evidence>
<feature type="compositionally biased region" description="Polar residues" evidence="1">
    <location>
        <begin position="24"/>
        <end position="33"/>
    </location>
</feature>
<dbReference type="Proteomes" id="UP001165542">
    <property type="component" value="Unassembled WGS sequence"/>
</dbReference>
<dbReference type="EMBL" id="JAJISC010000004">
    <property type="protein sequence ID" value="MCS2609866.1"/>
    <property type="molecule type" value="Genomic_DNA"/>
</dbReference>